<dbReference type="PANTHER" id="PTHR43630">
    <property type="entry name" value="POLY-BETA-1,6-N-ACETYL-D-GLUCOSAMINE SYNTHASE"/>
    <property type="match status" value="1"/>
</dbReference>
<evidence type="ECO:0000313" key="3">
    <source>
        <dbReference type="Proteomes" id="UP001597045"/>
    </source>
</evidence>
<evidence type="ECO:0000313" key="2">
    <source>
        <dbReference type="EMBL" id="MFD1051367.1"/>
    </source>
</evidence>
<dbReference type="SUPFAM" id="SSF53448">
    <property type="entry name" value="Nucleotide-diphospho-sugar transferases"/>
    <property type="match status" value="1"/>
</dbReference>
<keyword evidence="2" id="KW-0328">Glycosyltransferase</keyword>
<dbReference type="InterPro" id="IPR001173">
    <property type="entry name" value="Glyco_trans_2-like"/>
</dbReference>
<comment type="caution">
    <text evidence="2">The sequence shown here is derived from an EMBL/GenBank/DDBJ whole genome shotgun (WGS) entry which is preliminary data.</text>
</comment>
<sequence length="82" mass="8628">MIPSIGAVVLTRDEERCVGRCLGSVLAFGFDDILVVDTGSVDGTVDVVRGHGPGVRLHTSAWSDSFAAARNVGLDTIRADWA</sequence>
<dbReference type="InterPro" id="IPR029044">
    <property type="entry name" value="Nucleotide-diphossugar_trans"/>
</dbReference>
<accession>A0ABW3MMT5</accession>
<dbReference type="GO" id="GO:0016757">
    <property type="term" value="F:glycosyltransferase activity"/>
    <property type="evidence" value="ECO:0007669"/>
    <property type="project" value="UniProtKB-KW"/>
</dbReference>
<keyword evidence="3" id="KW-1185">Reference proteome</keyword>
<keyword evidence="2" id="KW-0808">Transferase</keyword>
<feature type="domain" description="Glycosyltransferase 2-like" evidence="1">
    <location>
        <begin position="8"/>
        <end position="81"/>
    </location>
</feature>
<dbReference type="Proteomes" id="UP001597045">
    <property type="component" value="Unassembled WGS sequence"/>
</dbReference>
<dbReference type="Pfam" id="PF00535">
    <property type="entry name" value="Glycos_transf_2"/>
    <property type="match status" value="1"/>
</dbReference>
<name>A0ABW3MMT5_9PSEU</name>
<dbReference type="PANTHER" id="PTHR43630:SF2">
    <property type="entry name" value="GLYCOSYLTRANSFERASE"/>
    <property type="match status" value="1"/>
</dbReference>
<reference evidence="3" key="1">
    <citation type="journal article" date="2019" name="Int. J. Syst. Evol. Microbiol.">
        <title>The Global Catalogue of Microorganisms (GCM) 10K type strain sequencing project: providing services to taxonomists for standard genome sequencing and annotation.</title>
        <authorList>
            <consortium name="The Broad Institute Genomics Platform"/>
            <consortium name="The Broad Institute Genome Sequencing Center for Infectious Disease"/>
            <person name="Wu L."/>
            <person name="Ma J."/>
        </authorList>
    </citation>
    <scope>NUCLEOTIDE SEQUENCE [LARGE SCALE GENOMIC DNA]</scope>
    <source>
        <strain evidence="3">JCM 31486</strain>
    </source>
</reference>
<dbReference type="Gene3D" id="3.90.550.10">
    <property type="entry name" value="Spore Coat Polysaccharide Biosynthesis Protein SpsA, Chain A"/>
    <property type="match status" value="1"/>
</dbReference>
<organism evidence="2 3">
    <name type="scientific">Kibdelosporangium lantanae</name>
    <dbReference type="NCBI Taxonomy" id="1497396"/>
    <lineage>
        <taxon>Bacteria</taxon>
        <taxon>Bacillati</taxon>
        <taxon>Actinomycetota</taxon>
        <taxon>Actinomycetes</taxon>
        <taxon>Pseudonocardiales</taxon>
        <taxon>Pseudonocardiaceae</taxon>
        <taxon>Kibdelosporangium</taxon>
    </lineage>
</organism>
<feature type="non-terminal residue" evidence="2">
    <location>
        <position position="82"/>
    </location>
</feature>
<evidence type="ECO:0000259" key="1">
    <source>
        <dbReference type="Pfam" id="PF00535"/>
    </source>
</evidence>
<protein>
    <submittedName>
        <fullName evidence="2">Glycosyltransferase</fullName>
        <ecNumber evidence="2">2.4.-.-</ecNumber>
    </submittedName>
</protein>
<dbReference type="EC" id="2.4.-.-" evidence="2"/>
<proteinExistence type="predicted"/>
<dbReference type="EMBL" id="JBHTIS010003536">
    <property type="protein sequence ID" value="MFD1051367.1"/>
    <property type="molecule type" value="Genomic_DNA"/>
</dbReference>
<gene>
    <name evidence="2" type="ORF">ACFQ1S_40410</name>
</gene>